<sequence>SFDCNPYVHGSPTRKELTLARAATTKMTPMFCPLPIEISEMVQKIEAATSARRSDDFLIIARTDAIATGGIDEAVARARAYEAAGADVIFPDAVRGADDIARIVEAVSIPVRINMGFGLRTRTTTPLMSVPALEALGVRWVSLSRLLPASAINGMKAALSAMRDSIEKGEPVSRPDLVADMSDIQDIMNYAEFFDIEARFADARHSGEAQ</sequence>
<evidence type="ECO:0000313" key="2">
    <source>
        <dbReference type="Proteomes" id="UP001595632"/>
    </source>
</evidence>
<dbReference type="SUPFAM" id="SSF51621">
    <property type="entry name" value="Phosphoenolpyruvate/pyruvate domain"/>
    <property type="match status" value="1"/>
</dbReference>
<proteinExistence type="predicted"/>
<dbReference type="EMBL" id="JBHRTB010000003">
    <property type="protein sequence ID" value="MFC3141187.1"/>
    <property type="molecule type" value="Genomic_DNA"/>
</dbReference>
<dbReference type="InterPro" id="IPR040442">
    <property type="entry name" value="Pyrv_kinase-like_dom_sf"/>
</dbReference>
<dbReference type="Pfam" id="PF13714">
    <property type="entry name" value="PEP_mutase"/>
    <property type="match status" value="1"/>
</dbReference>
<dbReference type="CDD" id="cd00377">
    <property type="entry name" value="ICL_PEPM"/>
    <property type="match status" value="1"/>
</dbReference>
<dbReference type="InterPro" id="IPR039556">
    <property type="entry name" value="ICL/PEPM"/>
</dbReference>
<organism evidence="1 2">
    <name type="scientific">Psychromarinibacter halotolerans</name>
    <dbReference type="NCBI Taxonomy" id="1775175"/>
    <lineage>
        <taxon>Bacteria</taxon>
        <taxon>Pseudomonadati</taxon>
        <taxon>Pseudomonadota</taxon>
        <taxon>Alphaproteobacteria</taxon>
        <taxon>Rhodobacterales</taxon>
        <taxon>Paracoccaceae</taxon>
        <taxon>Psychromarinibacter</taxon>
    </lineage>
</organism>
<keyword evidence="2" id="KW-1185">Reference proteome</keyword>
<gene>
    <name evidence="1" type="ORF">ACFOGP_00595</name>
</gene>
<feature type="non-terminal residue" evidence="1">
    <location>
        <position position="1"/>
    </location>
</feature>
<comment type="caution">
    <text evidence="1">The sequence shown here is derived from an EMBL/GenBank/DDBJ whole genome shotgun (WGS) entry which is preliminary data.</text>
</comment>
<dbReference type="RefSeq" id="WP_379559820.1">
    <property type="nucleotide sequence ID" value="NZ_JBHRTB010000003.1"/>
</dbReference>
<dbReference type="InterPro" id="IPR015813">
    <property type="entry name" value="Pyrv/PenolPyrv_kinase-like_dom"/>
</dbReference>
<dbReference type="PANTHER" id="PTHR42905:SF16">
    <property type="entry name" value="CARBOXYPHOSPHONOENOLPYRUVATE PHOSPHONOMUTASE-LIKE PROTEIN (AFU_ORTHOLOGUE AFUA_5G07230)"/>
    <property type="match status" value="1"/>
</dbReference>
<reference evidence="2" key="1">
    <citation type="journal article" date="2019" name="Int. J. Syst. Evol. Microbiol.">
        <title>The Global Catalogue of Microorganisms (GCM) 10K type strain sequencing project: providing services to taxonomists for standard genome sequencing and annotation.</title>
        <authorList>
            <consortium name="The Broad Institute Genomics Platform"/>
            <consortium name="The Broad Institute Genome Sequencing Center for Infectious Disease"/>
            <person name="Wu L."/>
            <person name="Ma J."/>
        </authorList>
    </citation>
    <scope>NUCLEOTIDE SEQUENCE [LARGE SCALE GENOMIC DNA]</scope>
    <source>
        <strain evidence="2">KCTC 52366</strain>
    </source>
</reference>
<accession>A0ABV7GN59</accession>
<dbReference type="Gene3D" id="3.20.20.60">
    <property type="entry name" value="Phosphoenolpyruvate-binding domains"/>
    <property type="match status" value="1"/>
</dbReference>
<dbReference type="PANTHER" id="PTHR42905">
    <property type="entry name" value="PHOSPHOENOLPYRUVATE CARBOXYLASE"/>
    <property type="match status" value="1"/>
</dbReference>
<name>A0ABV7GN59_9RHOB</name>
<dbReference type="Proteomes" id="UP001595632">
    <property type="component" value="Unassembled WGS sequence"/>
</dbReference>
<evidence type="ECO:0000313" key="1">
    <source>
        <dbReference type="EMBL" id="MFC3141187.1"/>
    </source>
</evidence>
<protein>
    <submittedName>
        <fullName evidence="1">Oxaloacetate decarboxylase</fullName>
    </submittedName>
</protein>